<feature type="domain" description="Cathepsin propeptide inhibitor" evidence="9">
    <location>
        <begin position="30"/>
        <end position="89"/>
    </location>
</feature>
<feature type="signal peptide" evidence="7">
    <location>
        <begin position="1"/>
        <end position="21"/>
    </location>
</feature>
<evidence type="ECO:0000256" key="1">
    <source>
        <dbReference type="ARBA" id="ARBA00008455"/>
    </source>
</evidence>
<dbReference type="PRINTS" id="PR00705">
    <property type="entry name" value="PAPAIN"/>
</dbReference>
<keyword evidence="3" id="KW-0378">Hydrolase</keyword>
<dbReference type="KEGG" id="emc:129331366"/>
<dbReference type="InterPro" id="IPR038765">
    <property type="entry name" value="Papain-like_cys_pep_sf"/>
</dbReference>
<dbReference type="SUPFAM" id="SSF54001">
    <property type="entry name" value="Cysteine proteinases"/>
    <property type="match status" value="1"/>
</dbReference>
<feature type="domain" description="Peptidase C1A papain C-terminal" evidence="8">
    <location>
        <begin position="118"/>
        <end position="335"/>
    </location>
</feature>
<dbReference type="RefSeq" id="XP_054837868.1">
    <property type="nucleotide sequence ID" value="XM_054981893.1"/>
</dbReference>
<dbReference type="PANTHER" id="PTHR12411">
    <property type="entry name" value="CYSTEINE PROTEASE FAMILY C1-RELATED"/>
    <property type="match status" value="1"/>
</dbReference>
<evidence type="ECO:0000256" key="4">
    <source>
        <dbReference type="ARBA" id="ARBA00022807"/>
    </source>
</evidence>
<dbReference type="Pfam" id="PF00112">
    <property type="entry name" value="Peptidase_C1"/>
    <property type="match status" value="1"/>
</dbReference>
<dbReference type="SMART" id="SM00848">
    <property type="entry name" value="Inhibitor_I29"/>
    <property type="match status" value="1"/>
</dbReference>
<feature type="chain" id="PRO_5041738997" evidence="7">
    <location>
        <begin position="22"/>
        <end position="336"/>
    </location>
</feature>
<accession>A0AA97JFR5</accession>
<dbReference type="PROSITE" id="PS00139">
    <property type="entry name" value="THIOL_PROTEASE_CYS"/>
    <property type="match status" value="1"/>
</dbReference>
<evidence type="ECO:0000259" key="9">
    <source>
        <dbReference type="SMART" id="SM00848"/>
    </source>
</evidence>
<proteinExistence type="inferred from homology"/>
<protein>
    <submittedName>
        <fullName evidence="11">Procathepsin L-like</fullName>
    </submittedName>
</protein>
<evidence type="ECO:0000313" key="10">
    <source>
        <dbReference type="Proteomes" id="UP001190640"/>
    </source>
</evidence>
<dbReference type="InterPro" id="IPR025661">
    <property type="entry name" value="Pept_asp_AS"/>
</dbReference>
<dbReference type="Proteomes" id="UP001190640">
    <property type="component" value="Chromosome 5"/>
</dbReference>
<gene>
    <name evidence="11" type="primary">LOC129331366</name>
</gene>
<evidence type="ECO:0000256" key="2">
    <source>
        <dbReference type="ARBA" id="ARBA00022670"/>
    </source>
</evidence>
<dbReference type="InterPro" id="IPR013201">
    <property type="entry name" value="Prot_inhib_I29"/>
</dbReference>
<keyword evidence="7" id="KW-0732">Signal</keyword>
<dbReference type="InterPro" id="IPR000169">
    <property type="entry name" value="Pept_cys_AS"/>
</dbReference>
<dbReference type="FunFam" id="3.90.70.10:FF:000006">
    <property type="entry name" value="Cathepsin S"/>
    <property type="match status" value="1"/>
</dbReference>
<dbReference type="GO" id="GO:0006508">
    <property type="term" value="P:proteolysis"/>
    <property type="evidence" value="ECO:0007669"/>
    <property type="project" value="UniProtKB-KW"/>
</dbReference>
<keyword evidence="4" id="KW-0788">Thiol protease</keyword>
<keyword evidence="5" id="KW-0865">Zymogen</keyword>
<dbReference type="Pfam" id="PF08246">
    <property type="entry name" value="Inhibitor_I29"/>
    <property type="match status" value="1"/>
</dbReference>
<dbReference type="PROSITE" id="PS00639">
    <property type="entry name" value="THIOL_PROTEASE_HIS"/>
    <property type="match status" value="1"/>
</dbReference>
<dbReference type="InterPro" id="IPR039417">
    <property type="entry name" value="Peptidase_C1A_papain-like"/>
</dbReference>
<evidence type="ECO:0000256" key="5">
    <source>
        <dbReference type="ARBA" id="ARBA00023145"/>
    </source>
</evidence>
<dbReference type="GO" id="GO:0008234">
    <property type="term" value="F:cysteine-type peptidase activity"/>
    <property type="evidence" value="ECO:0007669"/>
    <property type="project" value="UniProtKB-KW"/>
</dbReference>
<dbReference type="CDD" id="cd02248">
    <property type="entry name" value="Peptidase_C1A"/>
    <property type="match status" value="1"/>
</dbReference>
<name>A0AA97JFR5_EUBMA</name>
<keyword evidence="2" id="KW-0645">Protease</keyword>
<keyword evidence="10" id="KW-1185">Reference proteome</keyword>
<evidence type="ECO:0000313" key="11">
    <source>
        <dbReference type="RefSeq" id="XP_054837868.1"/>
    </source>
</evidence>
<organism evidence="10 11">
    <name type="scientific">Eublepharis macularius</name>
    <name type="common">Leopard gecko</name>
    <name type="synonym">Cyrtodactylus macularius</name>
    <dbReference type="NCBI Taxonomy" id="481883"/>
    <lineage>
        <taxon>Eukaryota</taxon>
        <taxon>Metazoa</taxon>
        <taxon>Chordata</taxon>
        <taxon>Craniata</taxon>
        <taxon>Vertebrata</taxon>
        <taxon>Euteleostomi</taxon>
        <taxon>Lepidosauria</taxon>
        <taxon>Squamata</taxon>
        <taxon>Bifurcata</taxon>
        <taxon>Gekkota</taxon>
        <taxon>Eublepharidae</taxon>
        <taxon>Eublepharinae</taxon>
        <taxon>Eublepharis</taxon>
    </lineage>
</organism>
<dbReference type="GeneID" id="129331366"/>
<dbReference type="InterPro" id="IPR025660">
    <property type="entry name" value="Pept_his_AS"/>
</dbReference>
<evidence type="ECO:0000256" key="6">
    <source>
        <dbReference type="ARBA" id="ARBA00023157"/>
    </source>
</evidence>
<dbReference type="InterPro" id="IPR013128">
    <property type="entry name" value="Peptidase_C1A"/>
</dbReference>
<dbReference type="PROSITE" id="PS00640">
    <property type="entry name" value="THIOL_PROTEASE_ASN"/>
    <property type="match status" value="1"/>
</dbReference>
<evidence type="ECO:0000259" key="8">
    <source>
        <dbReference type="SMART" id="SM00645"/>
    </source>
</evidence>
<comment type="similarity">
    <text evidence="1">Belongs to the peptidase C1 family.</text>
</comment>
<evidence type="ECO:0000256" key="7">
    <source>
        <dbReference type="SAM" id="SignalP"/>
    </source>
</evidence>
<sequence length="336" mass="37462">MVAISVVAMTLLVFLRSFSEARNVTLDGAWREWKDAHGRVYGPGEEGYRRSIWEWNLQVIQQHNWEASQGLHTFQLNMNQFGDLSNDEYRRLVNGARPELDVNRRVNNVFRRSATFQPPAYVNWRARGYVTPVKNQGACGSCWAFSSTGALEGLHFKRTGNLISLSEQNLMDCSTYLGNNGCNGGWMPLAFEYVAQNDGIDSERSYPYQAQSGFPCRYSPWNRAATCDSLVMVQSGSEEALEEAVATTGPVSVAVDASSIHFQFYSSGIFYLESCGNTLDHGMLVVGYGVSQWNGQDYWLLKNSWGTEWGEEGYMQVAKGANNMCGVASAASFPIM</sequence>
<evidence type="ECO:0000256" key="3">
    <source>
        <dbReference type="ARBA" id="ARBA00022801"/>
    </source>
</evidence>
<dbReference type="InterPro" id="IPR000668">
    <property type="entry name" value="Peptidase_C1A_C"/>
</dbReference>
<keyword evidence="6" id="KW-1015">Disulfide bond</keyword>
<dbReference type="AlphaFoldDB" id="A0AA97JFR5"/>
<dbReference type="SMART" id="SM00645">
    <property type="entry name" value="Pept_C1"/>
    <property type="match status" value="1"/>
</dbReference>
<reference evidence="11" key="1">
    <citation type="submission" date="2025-08" db="UniProtKB">
        <authorList>
            <consortium name="RefSeq"/>
        </authorList>
    </citation>
    <scope>IDENTIFICATION</scope>
    <source>
        <tissue evidence="11">Blood</tissue>
    </source>
</reference>
<dbReference type="Gene3D" id="3.90.70.10">
    <property type="entry name" value="Cysteine proteinases"/>
    <property type="match status" value="1"/>
</dbReference>